<dbReference type="InterPro" id="IPR001347">
    <property type="entry name" value="SIS_dom"/>
</dbReference>
<dbReference type="GO" id="GO:0097367">
    <property type="term" value="F:carbohydrate derivative binding"/>
    <property type="evidence" value="ECO:0007669"/>
    <property type="project" value="InterPro"/>
</dbReference>
<dbReference type="Gene3D" id="3.40.50.10490">
    <property type="entry name" value="Glucose-6-phosphate isomerase like protein, domain 1"/>
    <property type="match status" value="1"/>
</dbReference>
<dbReference type="PANTHER" id="PTHR43793:SF2">
    <property type="entry name" value="BIFUNCTIONAL PROTEIN HLDE"/>
    <property type="match status" value="1"/>
</dbReference>
<dbReference type="Gene3D" id="3.40.50.620">
    <property type="entry name" value="HUPs"/>
    <property type="match status" value="1"/>
</dbReference>
<evidence type="ECO:0000259" key="3">
    <source>
        <dbReference type="PROSITE" id="PS51464"/>
    </source>
</evidence>
<reference evidence="4" key="1">
    <citation type="journal article" date="2014" name="Int. J. Syst. Evol. Microbiol.">
        <title>Complete genome sequence of Corynebacterium casei LMG S-19264T (=DSM 44701T), isolated from a smear-ripened cheese.</title>
        <authorList>
            <consortium name="US DOE Joint Genome Institute (JGI-PGF)"/>
            <person name="Walter F."/>
            <person name="Albersmeier A."/>
            <person name="Kalinowski J."/>
            <person name="Ruckert C."/>
        </authorList>
    </citation>
    <scope>NUCLEOTIDE SEQUENCE</scope>
    <source>
        <strain evidence="4">VKM Ac-1321</strain>
    </source>
</reference>
<dbReference type="Pfam" id="PF01467">
    <property type="entry name" value="CTP_transf_like"/>
    <property type="match status" value="1"/>
</dbReference>
<dbReference type="InterPro" id="IPR050385">
    <property type="entry name" value="Archaeal_FAD_synthase"/>
</dbReference>
<name>A0A9W6KJ40_9ACTN</name>
<organism evidence="4 5">
    <name type="scientific">Dactylosporangium matsuzakiense</name>
    <dbReference type="NCBI Taxonomy" id="53360"/>
    <lineage>
        <taxon>Bacteria</taxon>
        <taxon>Bacillati</taxon>
        <taxon>Actinomycetota</taxon>
        <taxon>Actinomycetes</taxon>
        <taxon>Micromonosporales</taxon>
        <taxon>Micromonosporaceae</taxon>
        <taxon>Dactylosporangium</taxon>
    </lineage>
</organism>
<dbReference type="InterPro" id="IPR014729">
    <property type="entry name" value="Rossmann-like_a/b/a_fold"/>
</dbReference>
<keyword evidence="5" id="KW-1185">Reference proteome</keyword>
<dbReference type="RefSeq" id="WP_271189221.1">
    <property type="nucleotide sequence ID" value="NZ_BSFP01000021.1"/>
</dbReference>
<evidence type="ECO:0000313" key="5">
    <source>
        <dbReference type="Proteomes" id="UP001143480"/>
    </source>
</evidence>
<accession>A0A9W6KJ40</accession>
<dbReference type="GO" id="GO:1901135">
    <property type="term" value="P:carbohydrate derivative metabolic process"/>
    <property type="evidence" value="ECO:0007669"/>
    <property type="project" value="InterPro"/>
</dbReference>
<sequence>MFEDRIALARALTVSSHTLTHAIRLVDETRRARGTLYVLGDPACAPLAQFLSTGAGPSPLTVAGYRSGVRSGDLLLGLSADTQDDSFRYAMTEARRAGASTVAVTGPSDRAPLAAQAWLRLPVRDPALLQEGQLAVWHHLSAAAAEGSPVGTPEHSTGPAALDDLLALRTAWRSAGLTLAWTNGCFDLVHAGHAAFLEQVRARGDMLVVGLNSDASVRRLKGPERPFLDFESRAAVLRSMRAVDHVVQLRGDLPSEEIELLQPDVCCKDDSYLALPLPERSVVESYGGRMVLLPRIAGRSTTQLAARIRDSRAAAGSP</sequence>
<proteinExistence type="predicted"/>
<keyword evidence="1" id="KW-0808">Transferase</keyword>
<dbReference type="InterPro" id="IPR004821">
    <property type="entry name" value="Cyt_trans-like"/>
</dbReference>
<feature type="domain" description="SIS" evidence="3">
    <location>
        <begin position="25"/>
        <end position="153"/>
    </location>
</feature>
<reference evidence="4" key="2">
    <citation type="submission" date="2023-01" db="EMBL/GenBank/DDBJ databases">
        <authorList>
            <person name="Sun Q."/>
            <person name="Evtushenko L."/>
        </authorList>
    </citation>
    <scope>NUCLEOTIDE SEQUENCE</scope>
    <source>
        <strain evidence="4">VKM Ac-1321</strain>
    </source>
</reference>
<dbReference type="Proteomes" id="UP001143480">
    <property type="component" value="Unassembled WGS sequence"/>
</dbReference>
<dbReference type="EMBL" id="BSFP01000021">
    <property type="protein sequence ID" value="GLL02133.1"/>
    <property type="molecule type" value="Genomic_DNA"/>
</dbReference>
<dbReference type="AlphaFoldDB" id="A0A9W6KJ40"/>
<keyword evidence="2" id="KW-0548">Nucleotidyltransferase</keyword>
<dbReference type="SUPFAM" id="SSF52374">
    <property type="entry name" value="Nucleotidylyl transferase"/>
    <property type="match status" value="1"/>
</dbReference>
<dbReference type="PANTHER" id="PTHR43793">
    <property type="entry name" value="FAD SYNTHASE"/>
    <property type="match status" value="1"/>
</dbReference>
<dbReference type="SUPFAM" id="SSF53697">
    <property type="entry name" value="SIS domain"/>
    <property type="match status" value="1"/>
</dbReference>
<protein>
    <recommendedName>
        <fullName evidence="3">SIS domain-containing protein</fullName>
    </recommendedName>
</protein>
<dbReference type="PROSITE" id="PS51464">
    <property type="entry name" value="SIS"/>
    <property type="match status" value="1"/>
</dbReference>
<comment type="caution">
    <text evidence="4">The sequence shown here is derived from an EMBL/GenBank/DDBJ whole genome shotgun (WGS) entry which is preliminary data.</text>
</comment>
<evidence type="ECO:0000256" key="2">
    <source>
        <dbReference type="ARBA" id="ARBA00022695"/>
    </source>
</evidence>
<dbReference type="InterPro" id="IPR046348">
    <property type="entry name" value="SIS_dom_sf"/>
</dbReference>
<gene>
    <name evidence="4" type="ORF">GCM10017581_038750</name>
</gene>
<dbReference type="NCBIfam" id="TIGR00125">
    <property type="entry name" value="cyt_tran_rel"/>
    <property type="match status" value="1"/>
</dbReference>
<dbReference type="GO" id="GO:0016779">
    <property type="term" value="F:nucleotidyltransferase activity"/>
    <property type="evidence" value="ECO:0007669"/>
    <property type="project" value="UniProtKB-KW"/>
</dbReference>
<evidence type="ECO:0000313" key="4">
    <source>
        <dbReference type="EMBL" id="GLL02133.1"/>
    </source>
</evidence>
<evidence type="ECO:0000256" key="1">
    <source>
        <dbReference type="ARBA" id="ARBA00022679"/>
    </source>
</evidence>